<dbReference type="Gene3D" id="3.40.30.10">
    <property type="entry name" value="Glutaredoxin"/>
    <property type="match status" value="1"/>
</dbReference>
<accession>A0A497X943</accession>
<dbReference type="Pfam" id="PF08534">
    <property type="entry name" value="Redoxin"/>
    <property type="match status" value="1"/>
</dbReference>
<dbReference type="CDD" id="cd02966">
    <property type="entry name" value="TlpA_like_family"/>
    <property type="match status" value="1"/>
</dbReference>
<reference evidence="6 7" key="1">
    <citation type="submission" date="2018-10" db="EMBL/GenBank/DDBJ databases">
        <title>Genomic Encyclopedia of Type Strains, Phase IV (KMG-IV): sequencing the most valuable type-strain genomes for metagenomic binning, comparative biology and taxonomic classification.</title>
        <authorList>
            <person name="Goeker M."/>
        </authorList>
    </citation>
    <scope>NUCLEOTIDE SEQUENCE [LARGE SCALE GENOMIC DNA]</scope>
    <source>
        <strain evidence="6 7">DSM 26916</strain>
    </source>
</reference>
<keyword evidence="7" id="KW-1185">Reference proteome</keyword>
<dbReference type="InterPro" id="IPR036249">
    <property type="entry name" value="Thioredoxin-like_sf"/>
</dbReference>
<dbReference type="RefSeq" id="WP_165904843.1">
    <property type="nucleotide sequence ID" value="NZ_BHVV01000008.1"/>
</dbReference>
<keyword evidence="2" id="KW-0201">Cytochrome c-type biogenesis</keyword>
<dbReference type="GO" id="GO:0015036">
    <property type="term" value="F:disulfide oxidoreductase activity"/>
    <property type="evidence" value="ECO:0007669"/>
    <property type="project" value="UniProtKB-ARBA"/>
</dbReference>
<evidence type="ECO:0000313" key="7">
    <source>
        <dbReference type="Proteomes" id="UP000268908"/>
    </source>
</evidence>
<keyword evidence="4" id="KW-0732">Signal</keyword>
<name>A0A497X943_9PROT</name>
<keyword evidence="6" id="KW-0413">Isomerase</keyword>
<dbReference type="InterPro" id="IPR050553">
    <property type="entry name" value="Thioredoxin_ResA/DsbE_sf"/>
</dbReference>
<evidence type="ECO:0000259" key="5">
    <source>
        <dbReference type="PROSITE" id="PS51352"/>
    </source>
</evidence>
<evidence type="ECO:0000256" key="2">
    <source>
        <dbReference type="ARBA" id="ARBA00022748"/>
    </source>
</evidence>
<dbReference type="InterPro" id="IPR013766">
    <property type="entry name" value="Thioredoxin_domain"/>
</dbReference>
<feature type="chain" id="PRO_5019780676" evidence="4">
    <location>
        <begin position="23"/>
        <end position="280"/>
    </location>
</feature>
<dbReference type="InterPro" id="IPR013740">
    <property type="entry name" value="Redoxin"/>
</dbReference>
<comment type="subcellular location">
    <subcellularLocation>
        <location evidence="1">Cell envelope</location>
    </subcellularLocation>
</comment>
<gene>
    <name evidence="6" type="ORF">DFR35_2456</name>
</gene>
<organism evidence="6 7">
    <name type="scientific">Sulfurisoma sediminicola</name>
    <dbReference type="NCBI Taxonomy" id="1381557"/>
    <lineage>
        <taxon>Bacteria</taxon>
        <taxon>Pseudomonadati</taxon>
        <taxon>Pseudomonadota</taxon>
        <taxon>Betaproteobacteria</taxon>
        <taxon>Nitrosomonadales</taxon>
        <taxon>Sterolibacteriaceae</taxon>
        <taxon>Sulfurisoma</taxon>
    </lineage>
</organism>
<dbReference type="GO" id="GO:0017004">
    <property type="term" value="P:cytochrome complex assembly"/>
    <property type="evidence" value="ECO:0007669"/>
    <property type="project" value="UniProtKB-KW"/>
</dbReference>
<dbReference type="InterPro" id="IPR017937">
    <property type="entry name" value="Thioredoxin_CS"/>
</dbReference>
<dbReference type="PANTHER" id="PTHR42852">
    <property type="entry name" value="THIOL:DISULFIDE INTERCHANGE PROTEIN DSBE"/>
    <property type="match status" value="1"/>
</dbReference>
<feature type="signal peptide" evidence="4">
    <location>
        <begin position="1"/>
        <end position="22"/>
    </location>
</feature>
<evidence type="ECO:0000256" key="1">
    <source>
        <dbReference type="ARBA" id="ARBA00004196"/>
    </source>
</evidence>
<evidence type="ECO:0000256" key="3">
    <source>
        <dbReference type="ARBA" id="ARBA00023284"/>
    </source>
</evidence>
<dbReference type="PROSITE" id="PS00194">
    <property type="entry name" value="THIOREDOXIN_1"/>
    <property type="match status" value="1"/>
</dbReference>
<evidence type="ECO:0000256" key="4">
    <source>
        <dbReference type="SAM" id="SignalP"/>
    </source>
</evidence>
<proteinExistence type="predicted"/>
<dbReference type="PANTHER" id="PTHR42852:SF13">
    <property type="entry name" value="PROTEIN DIPZ"/>
    <property type="match status" value="1"/>
</dbReference>
<evidence type="ECO:0000313" key="6">
    <source>
        <dbReference type="EMBL" id="RLJ62643.1"/>
    </source>
</evidence>
<feature type="domain" description="Thioredoxin" evidence="5">
    <location>
        <begin position="123"/>
        <end position="276"/>
    </location>
</feature>
<dbReference type="AlphaFoldDB" id="A0A497X943"/>
<dbReference type="EMBL" id="RCCI01000007">
    <property type="protein sequence ID" value="RLJ62643.1"/>
    <property type="molecule type" value="Genomic_DNA"/>
</dbReference>
<dbReference type="PROSITE" id="PS51352">
    <property type="entry name" value="THIOREDOXIN_2"/>
    <property type="match status" value="1"/>
</dbReference>
<protein>
    <submittedName>
        <fullName evidence="6">Thiol-disulfide isomerase/thioredoxin</fullName>
    </submittedName>
</protein>
<dbReference type="GO" id="GO:0016853">
    <property type="term" value="F:isomerase activity"/>
    <property type="evidence" value="ECO:0007669"/>
    <property type="project" value="UniProtKB-KW"/>
</dbReference>
<keyword evidence="3" id="KW-0676">Redox-active center</keyword>
<comment type="caution">
    <text evidence="6">The sequence shown here is derived from an EMBL/GenBank/DDBJ whole genome shotgun (WGS) entry which is preliminary data.</text>
</comment>
<dbReference type="Proteomes" id="UP000268908">
    <property type="component" value="Unassembled WGS sequence"/>
</dbReference>
<dbReference type="SUPFAM" id="SSF52833">
    <property type="entry name" value="Thioredoxin-like"/>
    <property type="match status" value="1"/>
</dbReference>
<dbReference type="GO" id="GO:0030313">
    <property type="term" value="C:cell envelope"/>
    <property type="evidence" value="ECO:0007669"/>
    <property type="project" value="UniProtKB-SubCell"/>
</dbReference>
<sequence>MRFARLLTGLVFATVVPAPTFAAAPTLPPQLDADGQAEYRAFLEAPAHRAFAVAPGSAFGWSAEKGAATEAEAEALARCQTNTRQKCVPYAVDSQTVFDAKSWPKLWGPYATAEQAKRAPVGREVGQRFPDLAFAAAGGAKKSVSGLRGKVTILHFWGSWCGPCRREMPDLQKLYERIHSRSDVALVLLQTRERFDVSQRWASGQNIKLPLFDSGSTGEGDDHFQIAGGAKIRDREIAARFPTTYVVDKNGVVVFANVGPVHDWRQYEPFILDAAARSGK</sequence>